<protein>
    <submittedName>
        <fullName evidence="2">Uncharacterized protein</fullName>
    </submittedName>
</protein>
<accession>D5BUS6</accession>
<evidence type="ECO:0000313" key="2">
    <source>
        <dbReference type="EMBL" id="ADE13476.1"/>
    </source>
</evidence>
<feature type="region of interest" description="Disordered" evidence="1">
    <location>
        <begin position="27"/>
        <end position="53"/>
    </location>
</feature>
<dbReference type="HOGENOM" id="CLU_2260781_0_0_6"/>
<dbReference type="STRING" id="472759.Nhal_0276"/>
<dbReference type="AlphaFoldDB" id="D5BUS6"/>
<dbReference type="KEGG" id="nhl:Nhal_0276"/>
<organism evidence="2 3">
    <name type="scientific">Nitrosococcus halophilus (strain Nc4)</name>
    <dbReference type="NCBI Taxonomy" id="472759"/>
    <lineage>
        <taxon>Bacteria</taxon>
        <taxon>Pseudomonadati</taxon>
        <taxon>Pseudomonadota</taxon>
        <taxon>Gammaproteobacteria</taxon>
        <taxon>Chromatiales</taxon>
        <taxon>Chromatiaceae</taxon>
        <taxon>Nitrosococcus</taxon>
    </lineage>
</organism>
<sequence length="103" mass="11554">MTATSQRRSISKPPGWRGWPLERLERGRQQALSPREGVLNEESSWSDPTTLARQGGEKSDLVRVSIYSSSALRALVKRLATERLMTNDLFLDLKFALPVITGN</sequence>
<keyword evidence="3" id="KW-1185">Reference proteome</keyword>
<gene>
    <name evidence="2" type="ordered locus">Nhal_0276</name>
</gene>
<dbReference type="EMBL" id="CP001798">
    <property type="protein sequence ID" value="ADE13476.1"/>
    <property type="molecule type" value="Genomic_DNA"/>
</dbReference>
<dbReference type="Proteomes" id="UP000001844">
    <property type="component" value="Chromosome"/>
</dbReference>
<proteinExistence type="predicted"/>
<evidence type="ECO:0000313" key="3">
    <source>
        <dbReference type="Proteomes" id="UP000001844"/>
    </source>
</evidence>
<evidence type="ECO:0000256" key="1">
    <source>
        <dbReference type="SAM" id="MobiDB-lite"/>
    </source>
</evidence>
<reference evidence="3" key="1">
    <citation type="submission" date="2010-04" db="EMBL/GenBank/DDBJ databases">
        <title>Complete genome sequence of Nitrosococcus halophilus Nc4, a salt-adapted, aerobic obligate ammonia-oxidizing sulfur purple bacterium.</title>
        <authorList>
            <consortium name="US DOE Joint Genome Institute"/>
            <person name="Campbell M.A."/>
            <person name="Malfatti S.A."/>
            <person name="Chain P.S.G."/>
            <person name="Heidelberg J.F."/>
            <person name="Ward B.B."/>
            <person name="Klotz M.G."/>
        </authorList>
    </citation>
    <scope>NUCLEOTIDE SEQUENCE [LARGE SCALE GENOMIC DNA]</scope>
    <source>
        <strain evidence="3">Nc4</strain>
    </source>
</reference>
<feature type="compositionally biased region" description="Polar residues" evidence="1">
    <location>
        <begin position="41"/>
        <end position="52"/>
    </location>
</feature>
<feature type="region of interest" description="Disordered" evidence="1">
    <location>
        <begin position="1"/>
        <end position="20"/>
    </location>
</feature>
<name>D5BUS6_NITHN</name>